<dbReference type="InterPro" id="IPR032781">
    <property type="entry name" value="ABC_tran_Xtn"/>
</dbReference>
<dbReference type="GO" id="GO:0005524">
    <property type="term" value="F:ATP binding"/>
    <property type="evidence" value="ECO:0007669"/>
    <property type="project" value="UniProtKB-KW"/>
</dbReference>
<dbReference type="SUPFAM" id="SSF52540">
    <property type="entry name" value="P-loop containing nucleoside triphosphate hydrolases"/>
    <property type="match status" value="2"/>
</dbReference>
<dbReference type="Pfam" id="PF12848">
    <property type="entry name" value="ABC_tran_Xtn"/>
    <property type="match status" value="1"/>
</dbReference>
<organism evidence="6 7">
    <name type="scientific">Candidatus Caccousia avicola</name>
    <dbReference type="NCBI Taxonomy" id="2840721"/>
    <lineage>
        <taxon>Bacteria</taxon>
        <taxon>Bacillati</taxon>
        <taxon>Bacillota</taxon>
        <taxon>Clostridia</taxon>
        <taxon>Eubacteriales</taxon>
        <taxon>Oscillospiraceae</taxon>
        <taxon>Oscillospiraceae incertae sedis</taxon>
        <taxon>Candidatus Caccousia</taxon>
    </lineage>
</organism>
<gene>
    <name evidence="6" type="ORF">IAB89_02570</name>
</gene>
<evidence type="ECO:0000256" key="3">
    <source>
        <dbReference type="ARBA" id="ARBA00022840"/>
    </source>
</evidence>
<evidence type="ECO:0000259" key="5">
    <source>
        <dbReference type="PROSITE" id="PS50893"/>
    </source>
</evidence>
<dbReference type="SMART" id="SM00382">
    <property type="entry name" value="AAA"/>
    <property type="match status" value="2"/>
</dbReference>
<name>A0A9D1ALR6_9FIRM</name>
<dbReference type="FunFam" id="3.40.50.300:FF:000309">
    <property type="entry name" value="ABC transporter ATP-binding protein"/>
    <property type="match status" value="1"/>
</dbReference>
<dbReference type="AlphaFoldDB" id="A0A9D1ALR6"/>
<dbReference type="EMBL" id="DVGZ01000027">
    <property type="protein sequence ID" value="HIR46533.1"/>
    <property type="molecule type" value="Genomic_DNA"/>
</dbReference>
<dbReference type="InterPro" id="IPR003593">
    <property type="entry name" value="AAA+_ATPase"/>
</dbReference>
<reference evidence="6" key="2">
    <citation type="journal article" date="2021" name="PeerJ">
        <title>Extensive microbial diversity within the chicken gut microbiome revealed by metagenomics and culture.</title>
        <authorList>
            <person name="Gilroy R."/>
            <person name="Ravi A."/>
            <person name="Getino M."/>
            <person name="Pursley I."/>
            <person name="Horton D.L."/>
            <person name="Alikhan N.F."/>
            <person name="Baker D."/>
            <person name="Gharbi K."/>
            <person name="Hall N."/>
            <person name="Watson M."/>
            <person name="Adriaenssens E.M."/>
            <person name="Foster-Nyarko E."/>
            <person name="Jarju S."/>
            <person name="Secka A."/>
            <person name="Antonio M."/>
            <person name="Oren A."/>
            <person name="Chaudhuri R.R."/>
            <person name="La Ragione R."/>
            <person name="Hildebrand F."/>
            <person name="Pallen M.J."/>
        </authorList>
    </citation>
    <scope>NUCLEOTIDE SEQUENCE</scope>
    <source>
        <strain evidence="6">ChiSxjej1B13-7958</strain>
    </source>
</reference>
<dbReference type="Gene3D" id="3.40.50.300">
    <property type="entry name" value="P-loop containing nucleotide triphosphate hydrolases"/>
    <property type="match status" value="2"/>
</dbReference>
<keyword evidence="3 6" id="KW-0067">ATP-binding</keyword>
<dbReference type="PANTHER" id="PTHR42855:SF2">
    <property type="entry name" value="DRUG RESISTANCE ABC TRANSPORTER,ATP-BINDING PROTEIN"/>
    <property type="match status" value="1"/>
</dbReference>
<dbReference type="InterPro" id="IPR051309">
    <property type="entry name" value="ABCF_ATPase"/>
</dbReference>
<evidence type="ECO:0000256" key="4">
    <source>
        <dbReference type="SAM" id="Coils"/>
    </source>
</evidence>
<dbReference type="InterPro" id="IPR027417">
    <property type="entry name" value="P-loop_NTPase"/>
</dbReference>
<evidence type="ECO:0000256" key="1">
    <source>
        <dbReference type="ARBA" id="ARBA00022737"/>
    </source>
</evidence>
<comment type="caution">
    <text evidence="6">The sequence shown here is derived from an EMBL/GenBank/DDBJ whole genome shotgun (WGS) entry which is preliminary data.</text>
</comment>
<dbReference type="PROSITE" id="PS00211">
    <property type="entry name" value="ABC_TRANSPORTER_1"/>
    <property type="match status" value="2"/>
</dbReference>
<evidence type="ECO:0000313" key="6">
    <source>
        <dbReference type="EMBL" id="HIR46533.1"/>
    </source>
</evidence>
<feature type="coiled-coil region" evidence="4">
    <location>
        <begin position="559"/>
        <end position="626"/>
    </location>
</feature>
<dbReference type="PANTHER" id="PTHR42855">
    <property type="entry name" value="ABC TRANSPORTER ATP-BINDING SUBUNIT"/>
    <property type="match status" value="1"/>
</dbReference>
<dbReference type="GO" id="GO:0003677">
    <property type="term" value="F:DNA binding"/>
    <property type="evidence" value="ECO:0007669"/>
    <property type="project" value="InterPro"/>
</dbReference>
<evidence type="ECO:0000313" key="7">
    <source>
        <dbReference type="Proteomes" id="UP000824242"/>
    </source>
</evidence>
<keyword evidence="4" id="KW-0175">Coiled coil</keyword>
<dbReference type="InterPro" id="IPR003439">
    <property type="entry name" value="ABC_transporter-like_ATP-bd"/>
</dbReference>
<dbReference type="CDD" id="cd03221">
    <property type="entry name" value="ABCF_EF-3"/>
    <property type="match status" value="2"/>
</dbReference>
<feature type="domain" description="ABC transporter" evidence="5">
    <location>
        <begin position="329"/>
        <end position="542"/>
    </location>
</feature>
<dbReference type="GO" id="GO:0016887">
    <property type="term" value="F:ATP hydrolysis activity"/>
    <property type="evidence" value="ECO:0007669"/>
    <property type="project" value="InterPro"/>
</dbReference>
<dbReference type="InterPro" id="IPR017871">
    <property type="entry name" value="ABC_transporter-like_CS"/>
</dbReference>
<dbReference type="PROSITE" id="PS50893">
    <property type="entry name" value="ABC_TRANSPORTER_2"/>
    <property type="match status" value="2"/>
</dbReference>
<reference evidence="6" key="1">
    <citation type="submission" date="2020-10" db="EMBL/GenBank/DDBJ databases">
        <authorList>
            <person name="Gilroy R."/>
        </authorList>
    </citation>
    <scope>NUCLEOTIDE SEQUENCE</scope>
    <source>
        <strain evidence="6">ChiSxjej1B13-7958</strain>
    </source>
</reference>
<proteinExistence type="predicted"/>
<accession>A0A9D1ALR6</accession>
<dbReference type="Pfam" id="PF00005">
    <property type="entry name" value="ABC_tran"/>
    <property type="match status" value="2"/>
</dbReference>
<dbReference type="InterPro" id="IPR032524">
    <property type="entry name" value="ABC_tran_C"/>
</dbReference>
<dbReference type="Proteomes" id="UP000824242">
    <property type="component" value="Unassembled WGS sequence"/>
</dbReference>
<keyword evidence="1" id="KW-0677">Repeat</keyword>
<dbReference type="Pfam" id="PF16326">
    <property type="entry name" value="ABC_tran_CTD"/>
    <property type="match status" value="1"/>
</dbReference>
<keyword evidence="2" id="KW-0547">Nucleotide-binding</keyword>
<dbReference type="FunFam" id="3.40.50.300:FF:000011">
    <property type="entry name" value="Putative ABC transporter ATP-binding component"/>
    <property type="match status" value="1"/>
</dbReference>
<protein>
    <submittedName>
        <fullName evidence="6">ABC-F family ATP-binding cassette domain-containing protein</fullName>
    </submittedName>
</protein>
<feature type="coiled-coil region" evidence="4">
    <location>
        <begin position="94"/>
        <end position="121"/>
    </location>
</feature>
<feature type="domain" description="ABC transporter" evidence="5">
    <location>
        <begin position="4"/>
        <end position="258"/>
    </location>
</feature>
<sequence>MALFSASNLQKSFGTDVIFSGASFEIQEGDHIGLVGVNGSGKTTLFRVLTGDLPSDGGEIYQANSAVIGYMEQHVCRDLEKSAYSEVLSVFSPLLEMERELEEINHRLQAKAGNLDELIERQAALTERFEREGGLTCRARARSALMGLGFDDTQMAQPIAVLSGGQKAKLQLAKMLLSGANLLLLDEPTNHLDIESVEWLEDFLRAYHGAFLVISHDRYFLDRITQRTFEMEHGRLTAYRGNYTAFLAQKEENRLAMQRKYDNTKREITRLVGVVAQQRQWNREKNIRTAESKLKVIERLESTLEKPEDSPESLRFTFPIHQRGGNDVLITEDLALSFGENHLFSDVNLHVRRGERVFLIGPNGCGKTSFLKTLLGQYKPDRGEIRFGAGIDVGYYDQIQANLDLNKTVLDEIWDAYPRMTQTEVRNALAVFLFFGDDVFKPVSALSGGERARVLLLRLMLSQDNFLLLDEPTNHLDISSCEALEDALQGYEGTLLIVSHDRYLINKIADKVYCFEETGVSCTLGGYDAYLEAAHAKAQVQQASSAQAPSARAAEYRVRKEQQAALRKDKAALRRLETEIAETEERIAALETQLGDPETAADYEAVARISSELEEARAQNEDLFSRWTELSERLEAQTGATGE</sequence>
<evidence type="ECO:0000256" key="2">
    <source>
        <dbReference type="ARBA" id="ARBA00022741"/>
    </source>
</evidence>